<protein>
    <recommendedName>
        <fullName evidence="2">Ndc10 domain-containing protein</fullName>
    </recommendedName>
</protein>
<evidence type="ECO:0000313" key="3">
    <source>
        <dbReference type="EMBL" id="GFH57850.1"/>
    </source>
</evidence>
<organism evidence="3 4">
    <name type="scientific">Chaetoceros tenuissimus</name>
    <dbReference type="NCBI Taxonomy" id="426638"/>
    <lineage>
        <taxon>Eukaryota</taxon>
        <taxon>Sar</taxon>
        <taxon>Stramenopiles</taxon>
        <taxon>Ochrophyta</taxon>
        <taxon>Bacillariophyta</taxon>
        <taxon>Coscinodiscophyceae</taxon>
        <taxon>Chaetocerotophycidae</taxon>
        <taxon>Chaetocerotales</taxon>
        <taxon>Chaetocerotaceae</taxon>
        <taxon>Chaetoceros</taxon>
    </lineage>
</organism>
<comment type="caution">
    <text evidence="3">The sequence shown here is derived from an EMBL/GenBank/DDBJ whole genome shotgun (WGS) entry which is preliminary data.</text>
</comment>
<accession>A0AAD3D7B0</accession>
<keyword evidence="4" id="KW-1185">Reference proteome</keyword>
<sequence>MAPSSPKTSKPTVHRARTTTFKYESLSRDAAQKRLDNMNKTYKGCMKEYKKYINNIRNSEDTSLKEKLKIPQDKEKYISVEGILSFYKDIVKPKGICHHSARAYINTLHLLMELEKAQTPDGKYITKELIENNEEFQAILILIDENRKEVESDPKIDHLSKKTATNIVTPQQTSAVMMNLLEKERMWEYLSPTILALNCTLIHHAQSEKITLGKLLLVKNKNPKGVTVPLDYGEWEEYGEEATMTCFLIPAIDRVKNTAKTGQRRDIVIGGYRHKRVELCFVGNLAMSLLVRFDNQTFARNMCFLDPETSNANLEFKTDPKKWRTEMNSKVLWRNVTVFNTNYDQVNKGIKTAFNDTDVSEWEKVTHCKKAGIDLLSDHGFTETEIGQVSHNQSSVLFKNYMCQLPRRACLALAGWLPGEEFELRGRRLIKLPSSLSLEQWTDCCFRYRREWIQEAEGEGGDMYGKDKTGAAQFLKEFLPHMALVILQDGVLWLDMFPNNSAVQVLTNISWMEKKEDNGTLVKVFYEDWAKTQLSAIRAQEDRERRDGLRSISQLSSDTAAVLMNSSDMGEVVAEAMKSALVPVVESVKALEARIERKVPEVQGQNTFSAGDTSQQNSQISETQNVDDVPPVETENVLVDEKVNIQTLDAYATAENVVAHKETDRHSAVVGSKFFTKNNFPNTDKKELGKMSNRWSKVKHIYTAIKRLQEENMDNSLSELDCARMLDKERGSMTLNVFVKDVLTKKHQTKQRKPKSSTNGVTSV</sequence>
<dbReference type="Proteomes" id="UP001054902">
    <property type="component" value="Unassembled WGS sequence"/>
</dbReference>
<feature type="compositionally biased region" description="Polar residues" evidence="1">
    <location>
        <begin position="603"/>
        <end position="626"/>
    </location>
</feature>
<feature type="region of interest" description="Disordered" evidence="1">
    <location>
        <begin position="745"/>
        <end position="764"/>
    </location>
</feature>
<evidence type="ECO:0000259" key="2">
    <source>
        <dbReference type="Pfam" id="PF16787"/>
    </source>
</evidence>
<feature type="region of interest" description="Disordered" evidence="1">
    <location>
        <begin position="602"/>
        <end position="629"/>
    </location>
</feature>
<proteinExistence type="predicted"/>
<dbReference type="InterPro" id="IPR031872">
    <property type="entry name" value="NDC10_II"/>
</dbReference>
<evidence type="ECO:0000256" key="1">
    <source>
        <dbReference type="SAM" id="MobiDB-lite"/>
    </source>
</evidence>
<feature type="domain" description="Ndc10" evidence="2">
    <location>
        <begin position="206"/>
        <end position="500"/>
    </location>
</feature>
<dbReference type="Pfam" id="PF16787">
    <property type="entry name" value="NDC10_II"/>
    <property type="match status" value="1"/>
</dbReference>
<dbReference type="EMBL" id="BLLK01000058">
    <property type="protein sequence ID" value="GFH57850.1"/>
    <property type="molecule type" value="Genomic_DNA"/>
</dbReference>
<dbReference type="AlphaFoldDB" id="A0AAD3D7B0"/>
<feature type="compositionally biased region" description="Basic residues" evidence="1">
    <location>
        <begin position="745"/>
        <end position="755"/>
    </location>
</feature>
<dbReference type="InterPro" id="IPR038279">
    <property type="entry name" value="Ndc10_dom2_sf"/>
</dbReference>
<dbReference type="GO" id="GO:0003677">
    <property type="term" value="F:DNA binding"/>
    <property type="evidence" value="ECO:0007669"/>
    <property type="project" value="InterPro"/>
</dbReference>
<reference evidence="3 4" key="1">
    <citation type="journal article" date="2021" name="Sci. Rep.">
        <title>The genome of the diatom Chaetoceros tenuissimus carries an ancient integrated fragment of an extant virus.</title>
        <authorList>
            <person name="Hongo Y."/>
            <person name="Kimura K."/>
            <person name="Takaki Y."/>
            <person name="Yoshida Y."/>
            <person name="Baba S."/>
            <person name="Kobayashi G."/>
            <person name="Nagasaki K."/>
            <person name="Hano T."/>
            <person name="Tomaru Y."/>
        </authorList>
    </citation>
    <scope>NUCLEOTIDE SEQUENCE [LARGE SCALE GENOMIC DNA]</scope>
    <source>
        <strain evidence="3 4">NIES-3715</strain>
    </source>
</reference>
<name>A0AAD3D7B0_9STRA</name>
<gene>
    <name evidence="3" type="ORF">CTEN210_14326</name>
</gene>
<dbReference type="Gene3D" id="1.10.443.20">
    <property type="entry name" value="Centromere DNA-binding protein complex CBF3 subunit, domain 2"/>
    <property type="match status" value="1"/>
</dbReference>
<evidence type="ECO:0000313" key="4">
    <source>
        <dbReference type="Proteomes" id="UP001054902"/>
    </source>
</evidence>